<keyword evidence="2" id="KW-1185">Reference proteome</keyword>
<proteinExistence type="predicted"/>
<dbReference type="EMBL" id="MU167221">
    <property type="protein sequence ID" value="KAG0150208.1"/>
    <property type="molecule type" value="Genomic_DNA"/>
</dbReference>
<comment type="caution">
    <text evidence="1">The sequence shown here is derived from an EMBL/GenBank/DDBJ whole genome shotgun (WGS) entry which is preliminary data.</text>
</comment>
<sequence length="158" mass="17656">MRVWLAESNALCEHQKAKVTKAKWIVKGSNAGSKASREVGQIATYKGRCGLTVGIFGQMFYDHRIWNTGFCYHSRLSNGERAGPCGKLFLHWEPHLVQHHECLGVRTFSGFLRASCQNILIDVPYAEEMKGIGKGFLNGVDQRKFPISTEDLADAAKK</sequence>
<reference evidence="1" key="1">
    <citation type="submission" date="2013-11" db="EMBL/GenBank/DDBJ databases">
        <title>Genome sequence of the fusiform rust pathogen reveals effectors for host alternation and coevolution with pine.</title>
        <authorList>
            <consortium name="DOE Joint Genome Institute"/>
            <person name="Smith K."/>
            <person name="Pendleton A."/>
            <person name="Kubisiak T."/>
            <person name="Anderson C."/>
            <person name="Salamov A."/>
            <person name="Aerts A."/>
            <person name="Riley R."/>
            <person name="Clum A."/>
            <person name="Lindquist E."/>
            <person name="Ence D."/>
            <person name="Campbell M."/>
            <person name="Kronenberg Z."/>
            <person name="Feau N."/>
            <person name="Dhillon B."/>
            <person name="Hamelin R."/>
            <person name="Burleigh J."/>
            <person name="Smith J."/>
            <person name="Yandell M."/>
            <person name="Nelson C."/>
            <person name="Grigoriev I."/>
            <person name="Davis J."/>
        </authorList>
    </citation>
    <scope>NUCLEOTIDE SEQUENCE</scope>
    <source>
        <strain evidence="1">G11</strain>
    </source>
</reference>
<evidence type="ECO:0000313" key="2">
    <source>
        <dbReference type="Proteomes" id="UP000886653"/>
    </source>
</evidence>
<name>A0A9P6NQ88_9BASI</name>
<evidence type="ECO:0000313" key="1">
    <source>
        <dbReference type="EMBL" id="KAG0150208.1"/>
    </source>
</evidence>
<dbReference type="AlphaFoldDB" id="A0A9P6NQ88"/>
<protein>
    <submittedName>
        <fullName evidence="1">Uncharacterized protein</fullName>
    </submittedName>
</protein>
<accession>A0A9P6NQ88</accession>
<dbReference type="Proteomes" id="UP000886653">
    <property type="component" value="Unassembled WGS sequence"/>
</dbReference>
<organism evidence="1 2">
    <name type="scientific">Cronartium quercuum f. sp. fusiforme G11</name>
    <dbReference type="NCBI Taxonomy" id="708437"/>
    <lineage>
        <taxon>Eukaryota</taxon>
        <taxon>Fungi</taxon>
        <taxon>Dikarya</taxon>
        <taxon>Basidiomycota</taxon>
        <taxon>Pucciniomycotina</taxon>
        <taxon>Pucciniomycetes</taxon>
        <taxon>Pucciniales</taxon>
        <taxon>Coleosporiaceae</taxon>
        <taxon>Cronartium</taxon>
    </lineage>
</organism>
<gene>
    <name evidence="1" type="ORF">CROQUDRAFT_130789</name>
</gene>